<comment type="similarity">
    <text evidence="2">Belongs to the TonB family.</text>
</comment>
<dbReference type="Pfam" id="PF03544">
    <property type="entry name" value="TonB_C"/>
    <property type="match status" value="1"/>
</dbReference>
<dbReference type="InterPro" id="IPR037682">
    <property type="entry name" value="TonB_C"/>
</dbReference>
<keyword evidence="6" id="KW-0812">Transmembrane</keyword>
<proteinExistence type="inferred from homology"/>
<evidence type="ECO:0000256" key="6">
    <source>
        <dbReference type="ARBA" id="ARBA00022692"/>
    </source>
</evidence>
<evidence type="ECO:0000256" key="7">
    <source>
        <dbReference type="ARBA" id="ARBA00022927"/>
    </source>
</evidence>
<keyword evidence="9" id="KW-0472">Membrane</keyword>
<evidence type="ECO:0000313" key="13">
    <source>
        <dbReference type="Proteomes" id="UP001069802"/>
    </source>
</evidence>
<keyword evidence="8" id="KW-1133">Transmembrane helix</keyword>
<dbReference type="PANTHER" id="PTHR33446:SF2">
    <property type="entry name" value="PROTEIN TONB"/>
    <property type="match status" value="1"/>
</dbReference>
<organism evidence="12 13">
    <name type="scientific">Kiloniella laminariae</name>
    <dbReference type="NCBI Taxonomy" id="454162"/>
    <lineage>
        <taxon>Bacteria</taxon>
        <taxon>Pseudomonadati</taxon>
        <taxon>Pseudomonadota</taxon>
        <taxon>Alphaproteobacteria</taxon>
        <taxon>Rhodospirillales</taxon>
        <taxon>Kiloniellaceae</taxon>
        <taxon>Kiloniella</taxon>
    </lineage>
</organism>
<evidence type="ECO:0000313" key="12">
    <source>
        <dbReference type="EMBL" id="MCZ4282192.1"/>
    </source>
</evidence>
<dbReference type="InterPro" id="IPR051045">
    <property type="entry name" value="TonB-dependent_transducer"/>
</dbReference>
<dbReference type="Proteomes" id="UP001069802">
    <property type="component" value="Unassembled WGS sequence"/>
</dbReference>
<reference evidence="12" key="1">
    <citation type="submission" date="2022-12" db="EMBL/GenBank/DDBJ databases">
        <title>Bacterial isolates from different developmental stages of Nematostella vectensis.</title>
        <authorList>
            <person name="Fraune S."/>
        </authorList>
    </citation>
    <scope>NUCLEOTIDE SEQUENCE</scope>
    <source>
        <strain evidence="12">G21630-S1</strain>
    </source>
</reference>
<dbReference type="InterPro" id="IPR006260">
    <property type="entry name" value="TonB/TolA_C"/>
</dbReference>
<keyword evidence="4" id="KW-1003">Cell membrane</keyword>
<accession>A0ABT4LQI2</accession>
<protein>
    <submittedName>
        <fullName evidence="12">TonB family protein</fullName>
    </submittedName>
</protein>
<evidence type="ECO:0000256" key="2">
    <source>
        <dbReference type="ARBA" id="ARBA00006555"/>
    </source>
</evidence>
<dbReference type="SUPFAM" id="SSF74653">
    <property type="entry name" value="TolA/TonB C-terminal domain"/>
    <property type="match status" value="1"/>
</dbReference>
<keyword evidence="3" id="KW-0813">Transport</keyword>
<evidence type="ECO:0000256" key="1">
    <source>
        <dbReference type="ARBA" id="ARBA00004383"/>
    </source>
</evidence>
<name>A0ABT4LQI2_9PROT</name>
<evidence type="ECO:0000256" key="8">
    <source>
        <dbReference type="ARBA" id="ARBA00022989"/>
    </source>
</evidence>
<comment type="subcellular location">
    <subcellularLocation>
        <location evidence="1">Cell inner membrane</location>
        <topology evidence="1">Single-pass membrane protein</topology>
        <orientation evidence="1">Periplasmic side</orientation>
    </subcellularLocation>
</comment>
<dbReference type="EMBL" id="JAPWGY010000006">
    <property type="protein sequence ID" value="MCZ4282192.1"/>
    <property type="molecule type" value="Genomic_DNA"/>
</dbReference>
<evidence type="ECO:0000256" key="4">
    <source>
        <dbReference type="ARBA" id="ARBA00022475"/>
    </source>
</evidence>
<evidence type="ECO:0000256" key="5">
    <source>
        <dbReference type="ARBA" id="ARBA00022519"/>
    </source>
</evidence>
<dbReference type="PROSITE" id="PS52015">
    <property type="entry name" value="TONB_CTD"/>
    <property type="match status" value="1"/>
</dbReference>
<dbReference type="RefSeq" id="WP_269424343.1">
    <property type="nucleotide sequence ID" value="NZ_JAPWGY010000006.1"/>
</dbReference>
<sequence>MFGKPKTRWTVSILFTLALHIGAWIYSGDVLPPAMATATARQQLSVTFVQSSAAAEDRTSSEAKAVSPTPSKAVEVQVAPTPATKETDNKTTSLLPDTTPSLEADPPIDSIVVSHTELIPQPPAKKPTPPTRTVENNTAAKPSETPVQKTDTATATETEKQPQKEAQLASLEATPEPVKNETTGSNQGTADTSAISSSSVTSPTYEDLPLLTEPSFSQPPSPPEYPKRAQRKRIEGEVVLRARVDEQGLVRRIIVWQSSGHNLLDKAAEKAMWGWQFTPARQGNLRTAAWVEFPIRFAIH</sequence>
<evidence type="ECO:0000256" key="3">
    <source>
        <dbReference type="ARBA" id="ARBA00022448"/>
    </source>
</evidence>
<gene>
    <name evidence="12" type="ORF">O4H49_15490</name>
</gene>
<evidence type="ECO:0000256" key="10">
    <source>
        <dbReference type="SAM" id="MobiDB-lite"/>
    </source>
</evidence>
<feature type="compositionally biased region" description="Low complexity" evidence="10">
    <location>
        <begin position="189"/>
        <end position="204"/>
    </location>
</feature>
<dbReference type="NCBIfam" id="TIGR01352">
    <property type="entry name" value="tonB_Cterm"/>
    <property type="match status" value="1"/>
</dbReference>
<dbReference type="Gene3D" id="3.30.1150.10">
    <property type="match status" value="1"/>
</dbReference>
<evidence type="ECO:0000256" key="9">
    <source>
        <dbReference type="ARBA" id="ARBA00023136"/>
    </source>
</evidence>
<dbReference type="PANTHER" id="PTHR33446">
    <property type="entry name" value="PROTEIN TONB-RELATED"/>
    <property type="match status" value="1"/>
</dbReference>
<comment type="caution">
    <text evidence="12">The sequence shown here is derived from an EMBL/GenBank/DDBJ whole genome shotgun (WGS) entry which is preliminary data.</text>
</comment>
<feature type="compositionally biased region" description="Pro residues" evidence="10">
    <location>
        <begin position="120"/>
        <end position="130"/>
    </location>
</feature>
<keyword evidence="13" id="KW-1185">Reference proteome</keyword>
<feature type="compositionally biased region" description="Low complexity" evidence="10">
    <location>
        <begin position="91"/>
        <end position="102"/>
    </location>
</feature>
<keyword evidence="5" id="KW-0997">Cell inner membrane</keyword>
<feature type="domain" description="TonB C-terminal" evidence="11">
    <location>
        <begin position="210"/>
        <end position="300"/>
    </location>
</feature>
<feature type="region of interest" description="Disordered" evidence="10">
    <location>
        <begin position="53"/>
        <end position="230"/>
    </location>
</feature>
<evidence type="ECO:0000259" key="11">
    <source>
        <dbReference type="PROSITE" id="PS52015"/>
    </source>
</evidence>
<keyword evidence="7" id="KW-0653">Protein transport</keyword>